<dbReference type="EMBL" id="FOTC01000001">
    <property type="protein sequence ID" value="SFK62425.1"/>
    <property type="molecule type" value="Genomic_DNA"/>
</dbReference>
<feature type="transmembrane region" description="Helical" evidence="1">
    <location>
        <begin position="56"/>
        <end position="74"/>
    </location>
</feature>
<feature type="transmembrane region" description="Helical" evidence="1">
    <location>
        <begin position="167"/>
        <end position="187"/>
    </location>
</feature>
<keyword evidence="1" id="KW-0812">Transmembrane</keyword>
<evidence type="ECO:0000313" key="4">
    <source>
        <dbReference type="Proteomes" id="UP000199607"/>
    </source>
</evidence>
<sequence>MGTDVSATDFQVHLQTAGAVVSIVAGSLVVASLAITLGSSLLSSLGLSSTAPGPRAFISAMQFVGFAVAIAAFLQLSDDWGLIRWRLPTLRDIGWMVGGLVVLFGVLFGLSALISLLGVSTAESSIVSTGRESPAYLLYLVPVTIFLVGPTEELIFRGIVQGTIRRAYGPVVGVVGASLVFASIHLPSLLGDGQFTTLAIIFTLGALLGVLYELTDNILVPIVVHGLFNAVQFVVQYATQTGML</sequence>
<dbReference type="InterPro" id="IPR003675">
    <property type="entry name" value="Rce1/LyrA-like_dom"/>
</dbReference>
<dbReference type="GO" id="GO:0004175">
    <property type="term" value="F:endopeptidase activity"/>
    <property type="evidence" value="ECO:0007669"/>
    <property type="project" value="UniProtKB-ARBA"/>
</dbReference>
<proteinExistence type="predicted"/>
<dbReference type="Proteomes" id="UP000199607">
    <property type="component" value="Unassembled WGS sequence"/>
</dbReference>
<keyword evidence="1" id="KW-0472">Membrane</keyword>
<reference evidence="4" key="1">
    <citation type="submission" date="2016-10" db="EMBL/GenBank/DDBJ databases">
        <authorList>
            <person name="Varghese N."/>
            <person name="Submissions S."/>
        </authorList>
    </citation>
    <scope>NUCLEOTIDE SEQUENCE [LARGE SCALE GENOMIC DNA]</scope>
    <source>
        <strain evidence="4">CGMCC 1.7738</strain>
    </source>
</reference>
<dbReference type="GO" id="GO:0080120">
    <property type="term" value="P:CAAX-box protein maturation"/>
    <property type="evidence" value="ECO:0007669"/>
    <property type="project" value="UniProtKB-ARBA"/>
</dbReference>
<dbReference type="AlphaFoldDB" id="A0A1I4B0X5"/>
<keyword evidence="1" id="KW-1133">Transmembrane helix</keyword>
<evidence type="ECO:0000256" key="1">
    <source>
        <dbReference type="SAM" id="Phobius"/>
    </source>
</evidence>
<organism evidence="3 4">
    <name type="scientific">Halogranum rubrum</name>
    <dbReference type="NCBI Taxonomy" id="553466"/>
    <lineage>
        <taxon>Archaea</taxon>
        <taxon>Methanobacteriati</taxon>
        <taxon>Methanobacteriota</taxon>
        <taxon>Stenosarchaea group</taxon>
        <taxon>Halobacteria</taxon>
        <taxon>Halobacteriales</taxon>
        <taxon>Haloferacaceae</taxon>
    </lineage>
</organism>
<dbReference type="InterPro" id="IPR052710">
    <property type="entry name" value="CAAX_protease"/>
</dbReference>
<dbReference type="PANTHER" id="PTHR36435">
    <property type="entry name" value="SLR1288 PROTEIN"/>
    <property type="match status" value="1"/>
</dbReference>
<feature type="transmembrane region" description="Helical" evidence="1">
    <location>
        <begin position="12"/>
        <end position="36"/>
    </location>
</feature>
<dbReference type="RefSeq" id="WP_089864641.1">
    <property type="nucleotide sequence ID" value="NZ_FOTC01000001.1"/>
</dbReference>
<dbReference type="Pfam" id="PF02517">
    <property type="entry name" value="Rce1-like"/>
    <property type="match status" value="1"/>
</dbReference>
<protein>
    <recommendedName>
        <fullName evidence="2">CAAX prenyl protease 2/Lysostaphin resistance protein A-like domain-containing protein</fullName>
    </recommendedName>
</protein>
<feature type="transmembrane region" description="Helical" evidence="1">
    <location>
        <begin position="136"/>
        <end position="155"/>
    </location>
</feature>
<feature type="transmembrane region" description="Helical" evidence="1">
    <location>
        <begin position="193"/>
        <end position="211"/>
    </location>
</feature>
<keyword evidence="4" id="KW-1185">Reference proteome</keyword>
<name>A0A1I4B0X5_9EURY</name>
<feature type="transmembrane region" description="Helical" evidence="1">
    <location>
        <begin position="95"/>
        <end position="116"/>
    </location>
</feature>
<gene>
    <name evidence="3" type="ORF">SAMN04487950_0232</name>
</gene>
<dbReference type="PANTHER" id="PTHR36435:SF1">
    <property type="entry name" value="CAAX AMINO TERMINAL PROTEASE FAMILY PROTEIN"/>
    <property type="match status" value="1"/>
</dbReference>
<feature type="transmembrane region" description="Helical" evidence="1">
    <location>
        <begin position="218"/>
        <end position="238"/>
    </location>
</feature>
<dbReference type="STRING" id="553466.SAMN04487950_0232"/>
<evidence type="ECO:0000313" key="3">
    <source>
        <dbReference type="EMBL" id="SFK62425.1"/>
    </source>
</evidence>
<evidence type="ECO:0000259" key="2">
    <source>
        <dbReference type="Pfam" id="PF02517"/>
    </source>
</evidence>
<accession>A0A1I4B0X5</accession>
<feature type="domain" description="CAAX prenyl protease 2/Lysostaphin resistance protein A-like" evidence="2">
    <location>
        <begin position="137"/>
        <end position="231"/>
    </location>
</feature>